<dbReference type="EMBL" id="BT140798">
    <property type="protein sequence ID" value="AFK40593.1"/>
    <property type="molecule type" value="mRNA"/>
</dbReference>
<evidence type="ECO:0000313" key="2">
    <source>
        <dbReference type="EMBL" id="AFK40593.1"/>
    </source>
</evidence>
<organism evidence="2">
    <name type="scientific">Lotus japonicus</name>
    <name type="common">Lotus corniculatus var. japonicus</name>
    <dbReference type="NCBI Taxonomy" id="34305"/>
    <lineage>
        <taxon>Eukaryota</taxon>
        <taxon>Viridiplantae</taxon>
        <taxon>Streptophyta</taxon>
        <taxon>Embryophyta</taxon>
        <taxon>Tracheophyta</taxon>
        <taxon>Spermatophyta</taxon>
        <taxon>Magnoliopsida</taxon>
        <taxon>eudicotyledons</taxon>
        <taxon>Gunneridae</taxon>
        <taxon>Pentapetalae</taxon>
        <taxon>rosids</taxon>
        <taxon>fabids</taxon>
        <taxon>Fabales</taxon>
        <taxon>Fabaceae</taxon>
        <taxon>Papilionoideae</taxon>
        <taxon>50 kb inversion clade</taxon>
        <taxon>NPAAA clade</taxon>
        <taxon>Hologalegina</taxon>
        <taxon>robinioid clade</taxon>
        <taxon>Loteae</taxon>
        <taxon>Lotus</taxon>
    </lineage>
</organism>
<dbReference type="AlphaFoldDB" id="I3SK01"/>
<reference evidence="2" key="1">
    <citation type="submission" date="2012-05" db="EMBL/GenBank/DDBJ databases">
        <authorList>
            <person name="Krishnakumar V."/>
            <person name="Cheung F."/>
            <person name="Xiao Y."/>
            <person name="Chan A."/>
            <person name="Moskal W.A."/>
            <person name="Town C.D."/>
        </authorList>
    </citation>
    <scope>NUCLEOTIDE SEQUENCE</scope>
</reference>
<evidence type="ECO:0000256" key="1">
    <source>
        <dbReference type="SAM" id="SignalP"/>
    </source>
</evidence>
<name>I3SK01_LOTJA</name>
<keyword evidence="1" id="KW-0732">Signal</keyword>
<sequence>MSRSIFCFRFSSLICLAVFLRRNLQGDLQDSSKSNSVTMLLNSAGNGNEGSSLISELFMLRLSNLGVMKFN</sequence>
<evidence type="ECO:0008006" key="3">
    <source>
        <dbReference type="Google" id="ProtNLM"/>
    </source>
</evidence>
<accession>I3SK01</accession>
<proteinExistence type="evidence at transcript level"/>
<protein>
    <recommendedName>
        <fullName evidence="3">Secreted protein</fullName>
    </recommendedName>
</protein>
<feature type="chain" id="PRO_5003678833" description="Secreted protein" evidence="1">
    <location>
        <begin position="27"/>
        <end position="71"/>
    </location>
</feature>
<feature type="signal peptide" evidence="1">
    <location>
        <begin position="1"/>
        <end position="26"/>
    </location>
</feature>